<keyword evidence="2" id="KW-0496">Mitochondrion</keyword>
<dbReference type="FunFam" id="3.10.28.10:FF:000010">
    <property type="entry name" value="LAGLIDADG homing endonuclease I-LtrII"/>
    <property type="match status" value="1"/>
</dbReference>
<reference evidence="2" key="1">
    <citation type="submission" date="2019-04" db="EMBL/GenBank/DDBJ databases">
        <authorList>
            <person name="Yu Z."/>
            <person name="Deng C."/>
        </authorList>
    </citation>
    <scope>NUCLEOTIDE SEQUENCE</scope>
</reference>
<protein>
    <recommendedName>
        <fullName evidence="1">Homing endonuclease LAGLIDADG domain-containing protein</fullName>
    </recommendedName>
</protein>
<dbReference type="GO" id="GO:0004519">
    <property type="term" value="F:endonuclease activity"/>
    <property type="evidence" value="ECO:0007669"/>
    <property type="project" value="InterPro"/>
</dbReference>
<dbReference type="Pfam" id="PF00961">
    <property type="entry name" value="LAGLIDADG_1"/>
    <property type="match status" value="1"/>
</dbReference>
<dbReference type="InterPro" id="IPR004860">
    <property type="entry name" value="LAGLIDADG_dom"/>
</dbReference>
<dbReference type="AlphaFoldDB" id="A0A4Y5MXB9"/>
<feature type="domain" description="Homing endonuclease LAGLIDADG" evidence="1">
    <location>
        <begin position="93"/>
        <end position="190"/>
    </location>
</feature>
<dbReference type="PANTHER" id="PTHR36181:SF4">
    <property type="entry name" value="LAGLIDADG ENDONUCLEASE"/>
    <property type="match status" value="1"/>
</dbReference>
<dbReference type="EMBL" id="MK820635">
    <property type="protein sequence ID" value="QCW06951.1"/>
    <property type="molecule type" value="Genomic_DNA"/>
</dbReference>
<name>A0A4Y5MXB9_9PEZI</name>
<dbReference type="PANTHER" id="PTHR36181">
    <property type="entry name" value="INTRON-ENCODED ENDONUCLEASE AI3-RELATED"/>
    <property type="match status" value="1"/>
</dbReference>
<evidence type="ECO:0000259" key="1">
    <source>
        <dbReference type="Pfam" id="PF00961"/>
    </source>
</evidence>
<evidence type="ECO:0000313" key="2">
    <source>
        <dbReference type="EMBL" id="QCW06951.1"/>
    </source>
</evidence>
<gene>
    <name evidence="2" type="primary">orf222</name>
</gene>
<organism evidence="2">
    <name type="scientific">Orbilia brochopaga</name>
    <dbReference type="NCBI Taxonomy" id="3140254"/>
    <lineage>
        <taxon>Eukaryota</taxon>
        <taxon>Fungi</taxon>
        <taxon>Dikarya</taxon>
        <taxon>Ascomycota</taxon>
        <taxon>Pezizomycotina</taxon>
        <taxon>Orbiliomycetes</taxon>
        <taxon>Orbiliales</taxon>
        <taxon>Orbiliaceae</taxon>
        <taxon>Orbilia</taxon>
    </lineage>
</organism>
<geneLocation type="mitochondrion" evidence="2"/>
<dbReference type="GO" id="GO:0005739">
    <property type="term" value="C:mitochondrion"/>
    <property type="evidence" value="ECO:0007669"/>
    <property type="project" value="UniProtKB-ARBA"/>
</dbReference>
<dbReference type="SUPFAM" id="SSF55608">
    <property type="entry name" value="Homing endonucleases"/>
    <property type="match status" value="2"/>
</dbReference>
<dbReference type="InterPro" id="IPR051289">
    <property type="entry name" value="LAGLIDADG_Endonuclease"/>
</dbReference>
<accession>A0A4Y5MXB9</accession>
<dbReference type="Gene3D" id="3.10.28.10">
    <property type="entry name" value="Homing endonucleases"/>
    <property type="match status" value="2"/>
</dbReference>
<sequence length="222" mass="25655">MVNYFKYLPLIIAHFEEYPLLTQKQADYNLFKMVIILINKGEHLTPQGLMNILSIKASSNLGLPDRLKTQYPNIVPVVRPIVTDQTVKDPHWLSGFVDGEGYFGIMTQKSKTKLGIAVWLRFRITQHSRDEKLMHSLIEYFDCGSIQHTGNCVEFNVEKFSDIKLKIIPFFQKYHLLGAKEKDFSDFCKAAKLIEEKAHLTKEGLDVIMSLKKSMNRSRNDE</sequence>
<proteinExistence type="predicted"/>
<dbReference type="InterPro" id="IPR027434">
    <property type="entry name" value="Homing_endonucl"/>
</dbReference>